<dbReference type="OrthoDB" id="40517at10239"/>
<evidence type="ECO:0000313" key="1">
    <source>
        <dbReference type="EMBL" id="AHJ87301.1"/>
    </source>
</evidence>
<name>W8E9U1_9CAUD</name>
<dbReference type="Proteomes" id="UP000203637">
    <property type="component" value="Segment"/>
</dbReference>
<accession>W8E9U1</accession>
<keyword evidence="2" id="KW-1185">Reference proteome</keyword>
<protein>
    <submittedName>
        <fullName evidence="1">Uncharacterized protein</fullName>
    </submittedName>
</protein>
<dbReference type="EMBL" id="KJ409772">
    <property type="protein sequence ID" value="AHJ87301.1"/>
    <property type="molecule type" value="Genomic_DNA"/>
</dbReference>
<sequence>MGGWDGDIYSVLIIHSDPISWRQTLREVSIYEYVARYRHKEVR</sequence>
<reference evidence="1 2" key="1">
    <citation type="journal article" date="2014" name="Appl. Environ. Microbiol.">
        <title>Identification of Bacteriophages for Biocontrol of the Kiwifruit Canker Phytopathogen Pseudomonas syringae pv. actinidiae.</title>
        <authorList>
            <person name="Frampton R.A."/>
            <person name="Taylor C."/>
            <person name="Holguin Moreno A.V."/>
            <person name="Visnovsky S.B."/>
            <person name="Petty N.K."/>
            <person name="Pitman A.R."/>
            <person name="Fineran P.C."/>
        </authorList>
    </citation>
    <scope>NUCLEOTIDE SEQUENCE [LARGE SCALE GENOMIC DNA]</scope>
</reference>
<organism evidence="1 2">
    <name type="scientific">Pseudomonas phage phiPsa374</name>
    <dbReference type="NCBI Taxonomy" id="1458843"/>
    <lineage>
        <taxon>Viruses</taxon>
        <taxon>Duplodnaviria</taxon>
        <taxon>Heunggongvirae</taxon>
        <taxon>Uroviricota</taxon>
        <taxon>Caudoviricetes</taxon>
        <taxon>Vandenendeviridae</taxon>
        <taxon>Gorskivirinae</taxon>
        <taxon>Otagovirus</taxon>
        <taxon>Otagovirus Psa374</taxon>
    </lineage>
</organism>
<evidence type="ECO:0000313" key="2">
    <source>
        <dbReference type="Proteomes" id="UP000203637"/>
    </source>
</evidence>
<proteinExistence type="predicted"/>